<accession>A0A8T2JTS4</accession>
<evidence type="ECO:0000313" key="7">
    <source>
        <dbReference type="Proteomes" id="UP000812440"/>
    </source>
</evidence>
<organism evidence="6 7">
    <name type="scientific">Hymenochirus boettgeri</name>
    <name type="common">Congo dwarf clawed frog</name>
    <dbReference type="NCBI Taxonomy" id="247094"/>
    <lineage>
        <taxon>Eukaryota</taxon>
        <taxon>Metazoa</taxon>
        <taxon>Chordata</taxon>
        <taxon>Craniata</taxon>
        <taxon>Vertebrata</taxon>
        <taxon>Euteleostomi</taxon>
        <taxon>Amphibia</taxon>
        <taxon>Batrachia</taxon>
        <taxon>Anura</taxon>
        <taxon>Pipoidea</taxon>
        <taxon>Pipidae</taxon>
        <taxon>Pipinae</taxon>
        <taxon>Hymenochirus</taxon>
    </lineage>
</organism>
<proteinExistence type="predicted"/>
<comment type="subcellular location">
    <subcellularLocation>
        <location evidence="1">Cytoplasm</location>
    </subcellularLocation>
</comment>
<evidence type="ECO:0000256" key="4">
    <source>
        <dbReference type="SAM" id="MobiDB-lite"/>
    </source>
</evidence>
<dbReference type="OrthoDB" id="10063592at2759"/>
<gene>
    <name evidence="6" type="ORF">GDO86_014674</name>
</gene>
<dbReference type="PANTHER" id="PTHR16093">
    <property type="entry name" value="COILED-COIL DOMAIN-CONTAINING PROTEIN 120 FAMILY MEMBER"/>
    <property type="match status" value="1"/>
</dbReference>
<reference evidence="6" key="1">
    <citation type="thesis" date="2020" institute="ProQuest LLC" country="789 East Eisenhower Parkway, Ann Arbor, MI, USA">
        <title>Comparative Genomics and Chromosome Evolution.</title>
        <authorList>
            <person name="Mudd A.B."/>
        </authorList>
    </citation>
    <scope>NUCLEOTIDE SEQUENCE</scope>
    <source>
        <strain evidence="6">Female2</strain>
        <tissue evidence="6">Blood</tissue>
    </source>
</reference>
<keyword evidence="2" id="KW-0963">Cytoplasm</keyword>
<protein>
    <recommendedName>
        <fullName evidence="5">Cytohesin Ubiquitin Protein Inducing domain-containing protein</fullName>
    </recommendedName>
</protein>
<dbReference type="AlphaFoldDB" id="A0A8T2JTS4"/>
<dbReference type="PANTHER" id="PTHR16093:SF5">
    <property type="entry name" value="COILED-COIL DOMAIN-CONTAINING PROTEIN 120"/>
    <property type="match status" value="1"/>
</dbReference>
<feature type="compositionally biased region" description="Basic and acidic residues" evidence="4">
    <location>
        <begin position="121"/>
        <end position="134"/>
    </location>
</feature>
<evidence type="ECO:0000256" key="3">
    <source>
        <dbReference type="ARBA" id="ARBA00023054"/>
    </source>
</evidence>
<dbReference type="GO" id="GO:0005737">
    <property type="term" value="C:cytoplasm"/>
    <property type="evidence" value="ECO:0007669"/>
    <property type="project" value="UniProtKB-SubCell"/>
</dbReference>
<name>A0A8T2JTS4_9PIPI</name>
<dbReference type="Proteomes" id="UP000812440">
    <property type="component" value="Chromosome 8_10"/>
</dbReference>
<evidence type="ECO:0000313" key="6">
    <source>
        <dbReference type="EMBL" id="KAG8447298.1"/>
    </source>
</evidence>
<keyword evidence="3" id="KW-0175">Coiled coil</keyword>
<feature type="region of interest" description="Disordered" evidence="4">
    <location>
        <begin position="93"/>
        <end position="134"/>
    </location>
</feature>
<sequence length="161" mass="18416">MSAAAVTRAEEIQLERLERDFALQLQMAEAARKLSLAAEQSAEMSTEQRRKRRLVYLDALRRLQELEEQSNNMRRKLGLRPTHRVPNNLLDEAYPESSSLSETGSYEDILSSCARPSPPRIAEHSRTVSNSPERRAVWKQSPLELYCEVYNRRNSTAGAAR</sequence>
<feature type="domain" description="Cytohesin Ubiquitin Protein Inducing" evidence="5">
    <location>
        <begin position="6"/>
        <end position="41"/>
    </location>
</feature>
<dbReference type="Pfam" id="PF11819">
    <property type="entry name" value="CUPID"/>
    <property type="match status" value="1"/>
</dbReference>
<evidence type="ECO:0000256" key="1">
    <source>
        <dbReference type="ARBA" id="ARBA00004496"/>
    </source>
</evidence>
<keyword evidence="7" id="KW-1185">Reference proteome</keyword>
<dbReference type="InterPro" id="IPR021774">
    <property type="entry name" value="CUPID"/>
</dbReference>
<evidence type="ECO:0000256" key="2">
    <source>
        <dbReference type="ARBA" id="ARBA00022490"/>
    </source>
</evidence>
<dbReference type="EMBL" id="JAACNH010000003">
    <property type="protein sequence ID" value="KAG8447298.1"/>
    <property type="molecule type" value="Genomic_DNA"/>
</dbReference>
<comment type="caution">
    <text evidence="6">The sequence shown here is derived from an EMBL/GenBank/DDBJ whole genome shotgun (WGS) entry which is preliminary data.</text>
</comment>
<dbReference type="InterPro" id="IPR043447">
    <property type="entry name" value="CCDC120/INAVA"/>
</dbReference>
<evidence type="ECO:0000259" key="5">
    <source>
        <dbReference type="Pfam" id="PF11819"/>
    </source>
</evidence>